<gene>
    <name evidence="2" type="ORF">PPTG_23422</name>
</gene>
<sequence>METWFEKAETRDSRAQSNVAKAEDTVGVSADDLDEDSA</sequence>
<dbReference type="VEuPathDB" id="FungiDB:PPTG_23422"/>
<protein>
    <submittedName>
        <fullName evidence="2">Uncharacterized protein</fullName>
    </submittedName>
</protein>
<name>W2PZP0_PHYN3</name>
<dbReference type="RefSeq" id="XP_008908803.1">
    <property type="nucleotide sequence ID" value="XM_008910555.1"/>
</dbReference>
<feature type="region of interest" description="Disordered" evidence="1">
    <location>
        <begin position="1"/>
        <end position="38"/>
    </location>
</feature>
<reference evidence="2 3" key="2">
    <citation type="submission" date="2013-11" db="EMBL/GenBank/DDBJ databases">
        <title>The Genome Sequence of Phytophthora parasitica INRA-310.</title>
        <authorList>
            <consortium name="The Broad Institute Genomics Platform"/>
            <person name="Russ C."/>
            <person name="Tyler B."/>
            <person name="Panabieres F."/>
            <person name="Shan W."/>
            <person name="Tripathy S."/>
            <person name="Grunwald N."/>
            <person name="Machado M."/>
            <person name="Johnson C.S."/>
            <person name="Arredondo F."/>
            <person name="Hong C."/>
            <person name="Coffey M."/>
            <person name="Young S.K."/>
            <person name="Zeng Q."/>
            <person name="Gargeya S."/>
            <person name="Fitzgerald M."/>
            <person name="Abouelleil A."/>
            <person name="Alvarado L."/>
            <person name="Chapman S.B."/>
            <person name="Gainer-Dewar J."/>
            <person name="Goldberg J."/>
            <person name="Griggs A."/>
            <person name="Gujja S."/>
            <person name="Hansen M."/>
            <person name="Howarth C."/>
            <person name="Imamovic A."/>
            <person name="Ireland A."/>
            <person name="Larimer J."/>
            <person name="McCowan C."/>
            <person name="Murphy C."/>
            <person name="Pearson M."/>
            <person name="Poon T.W."/>
            <person name="Priest M."/>
            <person name="Roberts A."/>
            <person name="Saif S."/>
            <person name="Shea T."/>
            <person name="Sykes S."/>
            <person name="Wortman J."/>
            <person name="Nusbaum C."/>
            <person name="Birren B."/>
        </authorList>
    </citation>
    <scope>NUCLEOTIDE SEQUENCE [LARGE SCALE GENOMIC DNA]</scope>
    <source>
        <strain evidence="2 3">INRA-310</strain>
    </source>
</reference>
<dbReference type="EMBL" id="KI669598">
    <property type="protein sequence ID" value="ETN05739.1"/>
    <property type="molecule type" value="Genomic_DNA"/>
</dbReference>
<dbReference type="GeneID" id="20192021"/>
<proteinExistence type="predicted"/>
<evidence type="ECO:0000313" key="2">
    <source>
        <dbReference type="EMBL" id="ETN05739.1"/>
    </source>
</evidence>
<feature type="compositionally biased region" description="Basic and acidic residues" evidence="1">
    <location>
        <begin position="1"/>
        <end position="14"/>
    </location>
</feature>
<reference evidence="3" key="1">
    <citation type="submission" date="2011-12" db="EMBL/GenBank/DDBJ databases">
        <authorList>
            <consortium name="The Broad Institute Genome Sequencing Platform"/>
            <person name="Russ C."/>
            <person name="Tyler B."/>
            <person name="Panabieres F."/>
            <person name="Shan W."/>
            <person name="Tripathy S."/>
            <person name="Grunwald N."/>
            <person name="Machado M."/>
            <person name="Young S.K."/>
            <person name="Zeng Q."/>
            <person name="Gargeya S."/>
            <person name="Fitzgerald M."/>
            <person name="Haas B."/>
            <person name="Abouelleil A."/>
            <person name="Alvarado L."/>
            <person name="Arachchi H.M."/>
            <person name="Berlin A."/>
            <person name="Chapman S.B."/>
            <person name="Gearin G."/>
            <person name="Goldberg J."/>
            <person name="Griggs A."/>
            <person name="Gujja S."/>
            <person name="Hansen M."/>
            <person name="Heiman D."/>
            <person name="Howarth C."/>
            <person name="Larimer J."/>
            <person name="Lui A."/>
            <person name="MacDonald P.J.P."/>
            <person name="McCowen C."/>
            <person name="Montmayeur A."/>
            <person name="Murphy C."/>
            <person name="Neiman D."/>
            <person name="Pearson M."/>
            <person name="Priest M."/>
            <person name="Roberts A."/>
            <person name="Saif S."/>
            <person name="Shea T."/>
            <person name="Sisk P."/>
            <person name="Stolte C."/>
            <person name="Sykes S."/>
            <person name="Wortman J."/>
            <person name="Nusbaum C."/>
            <person name="Birren B."/>
        </authorList>
    </citation>
    <scope>NUCLEOTIDE SEQUENCE [LARGE SCALE GENOMIC DNA]</scope>
    <source>
        <strain evidence="3">INRA-310</strain>
    </source>
</reference>
<evidence type="ECO:0000256" key="1">
    <source>
        <dbReference type="SAM" id="MobiDB-lite"/>
    </source>
</evidence>
<accession>W2PZP0</accession>
<organism evidence="2 3">
    <name type="scientific">Phytophthora nicotianae (strain INRA-310)</name>
    <name type="common">Phytophthora parasitica</name>
    <dbReference type="NCBI Taxonomy" id="761204"/>
    <lineage>
        <taxon>Eukaryota</taxon>
        <taxon>Sar</taxon>
        <taxon>Stramenopiles</taxon>
        <taxon>Oomycota</taxon>
        <taxon>Peronosporomycetes</taxon>
        <taxon>Peronosporales</taxon>
        <taxon>Peronosporaceae</taxon>
        <taxon>Phytophthora</taxon>
    </lineage>
</organism>
<dbReference type="AlphaFoldDB" id="W2PZP0"/>
<dbReference type="Proteomes" id="UP000018817">
    <property type="component" value="Unassembled WGS sequence"/>
</dbReference>
<evidence type="ECO:0000313" key="3">
    <source>
        <dbReference type="Proteomes" id="UP000018817"/>
    </source>
</evidence>